<reference evidence="6" key="1">
    <citation type="submission" date="2020-08" db="EMBL/GenBank/DDBJ databases">
        <title>Sequencing the genomes of 1000 actinobacteria strains.</title>
        <authorList>
            <person name="Klenk H.-P."/>
        </authorList>
    </citation>
    <scope>NUCLEOTIDE SEQUENCE</scope>
    <source>
        <strain evidence="6">DSM 10695</strain>
    </source>
</reference>
<organism evidence="6 7">
    <name type="scientific">Schaalia hyovaginalis</name>
    <dbReference type="NCBI Taxonomy" id="29316"/>
    <lineage>
        <taxon>Bacteria</taxon>
        <taxon>Bacillati</taxon>
        <taxon>Actinomycetota</taxon>
        <taxon>Actinomycetes</taxon>
        <taxon>Actinomycetales</taxon>
        <taxon>Actinomycetaceae</taxon>
        <taxon>Schaalia</taxon>
    </lineage>
</organism>
<sequence>MSDRKSALRLAWLMGSAGTIIVNDYFVLLDSFPVDGNHTIIEAWHAGSGFKDVGYSRFGKWGSPNLTNAHRHYTYAICGSEPLRDVSFTVEPGEAIGVVGRNGSGKSTLLKLVAGVMIPDEGTIEVREATAPLIEITGGFVPELTGRENISLSAGLHGMSPKEIAERFDEIVEFSGVGEFLDTPFRHYSSGMKVRLAFSVISSLDAPILMVDEVLAVGDQAFKDKCYARIQERLDQGCTLFLVSHSAKDLKRFCTRGLYLKGGSLVHDGPITEVMARYEGDTLDRGGSERTALARP</sequence>
<dbReference type="GO" id="GO:0005524">
    <property type="term" value="F:ATP binding"/>
    <property type="evidence" value="ECO:0007669"/>
    <property type="project" value="UniProtKB-KW"/>
</dbReference>
<dbReference type="PROSITE" id="PS50893">
    <property type="entry name" value="ABC_TRANSPORTER_2"/>
    <property type="match status" value="1"/>
</dbReference>
<dbReference type="InterPro" id="IPR027417">
    <property type="entry name" value="P-loop_NTPase"/>
</dbReference>
<evidence type="ECO:0000256" key="1">
    <source>
        <dbReference type="ARBA" id="ARBA00005417"/>
    </source>
</evidence>
<evidence type="ECO:0000259" key="5">
    <source>
        <dbReference type="PROSITE" id="PS50893"/>
    </source>
</evidence>
<gene>
    <name evidence="6" type="ORF">HD592_000876</name>
</gene>
<dbReference type="GO" id="GO:0016020">
    <property type="term" value="C:membrane"/>
    <property type="evidence" value="ECO:0007669"/>
    <property type="project" value="InterPro"/>
</dbReference>
<dbReference type="RefSeq" id="WP_221437810.1">
    <property type="nucleotide sequence ID" value="NZ_JACHMK010000001.1"/>
</dbReference>
<dbReference type="EMBL" id="JACHMK010000001">
    <property type="protein sequence ID" value="MBB6334311.1"/>
    <property type="molecule type" value="Genomic_DNA"/>
</dbReference>
<dbReference type="InterPro" id="IPR050683">
    <property type="entry name" value="Bact_Polysacc_Export_ATP-bd"/>
</dbReference>
<dbReference type="GO" id="GO:0016887">
    <property type="term" value="F:ATP hydrolysis activity"/>
    <property type="evidence" value="ECO:0007669"/>
    <property type="project" value="InterPro"/>
</dbReference>
<dbReference type="GO" id="GO:0140359">
    <property type="term" value="F:ABC-type transporter activity"/>
    <property type="evidence" value="ECO:0007669"/>
    <property type="project" value="InterPro"/>
</dbReference>
<evidence type="ECO:0000256" key="4">
    <source>
        <dbReference type="ARBA" id="ARBA00022840"/>
    </source>
</evidence>
<proteinExistence type="inferred from homology"/>
<dbReference type="PROSITE" id="PS00211">
    <property type="entry name" value="ABC_TRANSPORTER_1"/>
    <property type="match status" value="1"/>
</dbReference>
<evidence type="ECO:0000256" key="3">
    <source>
        <dbReference type="ARBA" id="ARBA00022741"/>
    </source>
</evidence>
<keyword evidence="3" id="KW-0547">Nucleotide-binding</keyword>
<accession>A0A923IYF9</accession>
<comment type="caution">
    <text evidence="6">The sequence shown here is derived from an EMBL/GenBank/DDBJ whole genome shotgun (WGS) entry which is preliminary data.</text>
</comment>
<name>A0A923IYF9_9ACTO</name>
<dbReference type="SUPFAM" id="SSF52540">
    <property type="entry name" value="P-loop containing nucleoside triphosphate hydrolases"/>
    <property type="match status" value="1"/>
</dbReference>
<dbReference type="InterPro" id="IPR003593">
    <property type="entry name" value="AAA+_ATPase"/>
</dbReference>
<evidence type="ECO:0000313" key="6">
    <source>
        <dbReference type="EMBL" id="MBB6334311.1"/>
    </source>
</evidence>
<evidence type="ECO:0000256" key="2">
    <source>
        <dbReference type="ARBA" id="ARBA00022448"/>
    </source>
</evidence>
<dbReference type="PANTHER" id="PTHR46743">
    <property type="entry name" value="TEICHOIC ACIDS EXPORT ATP-BINDING PROTEIN TAGH"/>
    <property type="match status" value="1"/>
</dbReference>
<dbReference type="SMART" id="SM00382">
    <property type="entry name" value="AAA"/>
    <property type="match status" value="1"/>
</dbReference>
<keyword evidence="7" id="KW-1185">Reference proteome</keyword>
<dbReference type="InterPro" id="IPR015860">
    <property type="entry name" value="ABC_transpr_TagH-like"/>
</dbReference>
<dbReference type="AlphaFoldDB" id="A0A923IYF9"/>
<dbReference type="Proteomes" id="UP000617426">
    <property type="component" value="Unassembled WGS sequence"/>
</dbReference>
<dbReference type="InterPro" id="IPR017871">
    <property type="entry name" value="ABC_transporter-like_CS"/>
</dbReference>
<dbReference type="CDD" id="cd03220">
    <property type="entry name" value="ABC_KpsT_Wzt"/>
    <property type="match status" value="1"/>
</dbReference>
<dbReference type="Gene3D" id="3.40.50.300">
    <property type="entry name" value="P-loop containing nucleotide triphosphate hydrolases"/>
    <property type="match status" value="1"/>
</dbReference>
<dbReference type="InterPro" id="IPR003439">
    <property type="entry name" value="ABC_transporter-like_ATP-bd"/>
</dbReference>
<protein>
    <submittedName>
        <fullName evidence="6">ABC-type polysaccharide/polyol phosphate transport system ATPase subunit</fullName>
    </submittedName>
</protein>
<comment type="similarity">
    <text evidence="1">Belongs to the ABC transporter superfamily.</text>
</comment>
<feature type="domain" description="ABC transporter" evidence="5">
    <location>
        <begin position="64"/>
        <end position="287"/>
    </location>
</feature>
<evidence type="ECO:0000313" key="7">
    <source>
        <dbReference type="Proteomes" id="UP000617426"/>
    </source>
</evidence>
<dbReference type="Pfam" id="PF00005">
    <property type="entry name" value="ABC_tran"/>
    <property type="match status" value="1"/>
</dbReference>
<keyword evidence="4" id="KW-0067">ATP-binding</keyword>
<keyword evidence="2" id="KW-0813">Transport</keyword>
<dbReference type="PANTHER" id="PTHR46743:SF2">
    <property type="entry name" value="TEICHOIC ACIDS EXPORT ATP-BINDING PROTEIN TAGH"/>
    <property type="match status" value="1"/>
</dbReference>